<evidence type="ECO:0000256" key="13">
    <source>
        <dbReference type="ARBA" id="ARBA00048336"/>
    </source>
</evidence>
<dbReference type="Pfam" id="PF03031">
    <property type="entry name" value="NIF"/>
    <property type="match status" value="1"/>
</dbReference>
<feature type="domain" description="BRCT" evidence="16">
    <location>
        <begin position="357"/>
        <end position="445"/>
    </location>
</feature>
<evidence type="ECO:0000256" key="6">
    <source>
        <dbReference type="ARBA" id="ARBA00022723"/>
    </source>
</evidence>
<reference evidence="18 19" key="1">
    <citation type="journal article" date="2017" name="Plant Biotechnol. J.">
        <title>A comprehensive draft genome sequence for lupin (Lupinus angustifolius), an emerging health food: insights into plant-microbe interactions and legume evolution.</title>
        <authorList>
            <person name="Hane J.K."/>
            <person name="Ming Y."/>
            <person name="Kamphuis L.G."/>
            <person name="Nelson M.N."/>
            <person name="Garg G."/>
            <person name="Atkins C.A."/>
            <person name="Bayer P.E."/>
            <person name="Bravo A."/>
            <person name="Bringans S."/>
            <person name="Cannon S."/>
            <person name="Edwards D."/>
            <person name="Foley R."/>
            <person name="Gao L.L."/>
            <person name="Harrison M.J."/>
            <person name="Huang W."/>
            <person name="Hurgobin B."/>
            <person name="Li S."/>
            <person name="Liu C.W."/>
            <person name="McGrath A."/>
            <person name="Morahan G."/>
            <person name="Murray J."/>
            <person name="Weller J."/>
            <person name="Jian J."/>
            <person name="Singh K.B."/>
        </authorList>
    </citation>
    <scope>NUCLEOTIDE SEQUENCE [LARGE SCALE GENOMIC DNA]</scope>
    <source>
        <strain evidence="19">cv. Tanjil</strain>
        <tissue evidence="18">Whole plant</tissue>
    </source>
</reference>
<dbReference type="NCBIfam" id="TIGR02250">
    <property type="entry name" value="FCP1_euk"/>
    <property type="match status" value="1"/>
</dbReference>
<feature type="domain" description="FCP1 homology" evidence="17">
    <location>
        <begin position="141"/>
        <end position="312"/>
    </location>
</feature>
<evidence type="ECO:0000256" key="8">
    <source>
        <dbReference type="ARBA" id="ARBA00022884"/>
    </source>
</evidence>
<dbReference type="InterPro" id="IPR023214">
    <property type="entry name" value="HAD_sf"/>
</dbReference>
<evidence type="ECO:0000256" key="3">
    <source>
        <dbReference type="ARBA" id="ARBA00001946"/>
    </source>
</evidence>
<dbReference type="PROSITE" id="PS50172">
    <property type="entry name" value="BRCT"/>
    <property type="match status" value="1"/>
</dbReference>
<comment type="subunit">
    <text evidence="14">Interacts with RAP74.</text>
</comment>
<evidence type="ECO:0000256" key="15">
    <source>
        <dbReference type="RuleBase" id="RU366066"/>
    </source>
</evidence>
<evidence type="ECO:0000256" key="14">
    <source>
        <dbReference type="ARBA" id="ARBA00063107"/>
    </source>
</evidence>
<keyword evidence="8" id="KW-0694">RNA-binding</keyword>
<evidence type="ECO:0000256" key="11">
    <source>
        <dbReference type="ARBA" id="ARBA00023242"/>
    </source>
</evidence>
<evidence type="ECO:0000259" key="17">
    <source>
        <dbReference type="PROSITE" id="PS50969"/>
    </source>
</evidence>
<sequence>MTMIQMSVVTDSPVHSSSSDDFVAYIDAALDASSPEASSDKEVENQDEFESVRIKRRKIESIEETQGSTLEGIVKENLAVAEISVEVDECTHPGSFGNMCIRCGQKLDGESGVTFGYIHKGLRLHDEEISRLRNTDIKNLLHHKKLYLMLDLDHTLLNSTHLGHLSSEELHLLNQTDSLEDVSKGSIFKLEFMHMMTKLRPFVRTFLKEASEMFEMYIYTMGDRPYALEMAKLLDPQGEYFNAKIISRDDGTQKHQKGLDVVLGQERAVLILDDTEHAWMKHKDNLIVMERYHFFASSCRQFGFNCKSLAELKNDENESEGALARILEVLKQVHSTFFDGLQEDLVGRDVRQVLKSVRKDVLSGCVIIFSRIVHSALPTLQKMAGQMGATCLAELDPSVTHVVGTDAGTEKSRWAVKENKFLVHPRWIEAANYFWQKQPEENFALKKKHWQPQSDFMRPDQENSVRLDASRPWRLGQNLCAKACVLRSECYAVPQADVSMAMHCFAWVPYSFGHES</sequence>
<dbReference type="InterPro" id="IPR039189">
    <property type="entry name" value="Fcp1"/>
</dbReference>
<dbReference type="PANTHER" id="PTHR23081:SF36">
    <property type="entry name" value="RNA POLYMERASE II SUBUNIT A C-TERMINAL DOMAIN PHOSPHATASE"/>
    <property type="match status" value="1"/>
</dbReference>
<accession>A0A1J7IW58</accession>
<dbReference type="AlphaFoldDB" id="A0A1J7IW58"/>
<gene>
    <name evidence="18" type="ORF">TanjilG_06955</name>
</gene>
<comment type="cofactor">
    <cofactor evidence="1">
        <name>Mn(2+)</name>
        <dbReference type="ChEBI" id="CHEBI:29035"/>
    </cofactor>
</comment>
<evidence type="ECO:0000256" key="12">
    <source>
        <dbReference type="ARBA" id="ARBA00047761"/>
    </source>
</evidence>
<dbReference type="SMART" id="SM00577">
    <property type="entry name" value="CPDc"/>
    <property type="match status" value="1"/>
</dbReference>
<dbReference type="Gene3D" id="3.40.50.1000">
    <property type="entry name" value="HAD superfamily/HAD-like"/>
    <property type="match status" value="1"/>
</dbReference>
<proteinExistence type="predicted"/>
<evidence type="ECO:0000256" key="7">
    <source>
        <dbReference type="ARBA" id="ARBA00022801"/>
    </source>
</evidence>
<dbReference type="PROSITE" id="PS50969">
    <property type="entry name" value="FCP1"/>
    <property type="match status" value="1"/>
</dbReference>
<dbReference type="InterPro" id="IPR036420">
    <property type="entry name" value="BRCT_dom_sf"/>
</dbReference>
<evidence type="ECO:0000256" key="5">
    <source>
        <dbReference type="ARBA" id="ARBA00022491"/>
    </source>
</evidence>
<comment type="catalytic activity">
    <reaction evidence="12 15">
        <text>O-phospho-L-seryl-[protein] + H2O = L-seryl-[protein] + phosphate</text>
        <dbReference type="Rhea" id="RHEA:20629"/>
        <dbReference type="Rhea" id="RHEA-COMP:9863"/>
        <dbReference type="Rhea" id="RHEA-COMP:11604"/>
        <dbReference type="ChEBI" id="CHEBI:15377"/>
        <dbReference type="ChEBI" id="CHEBI:29999"/>
        <dbReference type="ChEBI" id="CHEBI:43474"/>
        <dbReference type="ChEBI" id="CHEBI:83421"/>
        <dbReference type="EC" id="3.1.3.16"/>
    </reaction>
</comment>
<dbReference type="SMART" id="SM00292">
    <property type="entry name" value="BRCT"/>
    <property type="match status" value="1"/>
</dbReference>
<dbReference type="InterPro" id="IPR011947">
    <property type="entry name" value="FCP1_euk"/>
</dbReference>
<dbReference type="OMA" id="GDIFMLE"/>
<evidence type="ECO:0000256" key="2">
    <source>
        <dbReference type="ARBA" id="ARBA00001941"/>
    </source>
</evidence>
<dbReference type="SUPFAM" id="SSF56784">
    <property type="entry name" value="HAD-like"/>
    <property type="match status" value="1"/>
</dbReference>
<dbReference type="Gramene" id="OIW19500">
    <property type="protein sequence ID" value="OIW19500"/>
    <property type="gene ID" value="TanjilG_06955"/>
</dbReference>
<evidence type="ECO:0000256" key="10">
    <source>
        <dbReference type="ARBA" id="ARBA00023163"/>
    </source>
</evidence>
<evidence type="ECO:0000313" key="18">
    <source>
        <dbReference type="EMBL" id="OIW19500.1"/>
    </source>
</evidence>
<dbReference type="FunFam" id="3.40.50.10190:FF:000014">
    <property type="entry name" value="RNA polymerase II C-terminal domain phosphatase-like 3"/>
    <property type="match status" value="1"/>
</dbReference>
<dbReference type="GO" id="GO:0009651">
    <property type="term" value="P:response to salt stress"/>
    <property type="evidence" value="ECO:0007669"/>
    <property type="project" value="UniProtKB-ARBA"/>
</dbReference>
<dbReference type="Gene3D" id="3.40.50.10190">
    <property type="entry name" value="BRCT domain"/>
    <property type="match status" value="1"/>
</dbReference>
<dbReference type="GO" id="GO:0046872">
    <property type="term" value="F:metal ion binding"/>
    <property type="evidence" value="ECO:0007669"/>
    <property type="project" value="UniProtKB-KW"/>
</dbReference>
<dbReference type="STRING" id="3871.A0A1J7IW58"/>
<name>A0A1J7IW58_LUPAN</name>
<dbReference type="EC" id="3.1.3.16" evidence="15"/>
<evidence type="ECO:0000256" key="1">
    <source>
        <dbReference type="ARBA" id="ARBA00001936"/>
    </source>
</evidence>
<evidence type="ECO:0000256" key="9">
    <source>
        <dbReference type="ARBA" id="ARBA00023015"/>
    </source>
</evidence>
<dbReference type="EMBL" id="CM007361">
    <property type="protein sequence ID" value="OIW19500.1"/>
    <property type="molecule type" value="Genomic_DNA"/>
</dbReference>
<comment type="subcellular location">
    <subcellularLocation>
        <location evidence="4 15">Nucleus</location>
    </subcellularLocation>
</comment>
<organism evidence="18 19">
    <name type="scientific">Lupinus angustifolius</name>
    <name type="common">Narrow-leaved blue lupine</name>
    <dbReference type="NCBI Taxonomy" id="3871"/>
    <lineage>
        <taxon>Eukaryota</taxon>
        <taxon>Viridiplantae</taxon>
        <taxon>Streptophyta</taxon>
        <taxon>Embryophyta</taxon>
        <taxon>Tracheophyta</taxon>
        <taxon>Spermatophyta</taxon>
        <taxon>Magnoliopsida</taxon>
        <taxon>eudicotyledons</taxon>
        <taxon>Gunneridae</taxon>
        <taxon>Pentapetalae</taxon>
        <taxon>rosids</taxon>
        <taxon>fabids</taxon>
        <taxon>Fabales</taxon>
        <taxon>Fabaceae</taxon>
        <taxon>Papilionoideae</taxon>
        <taxon>50 kb inversion clade</taxon>
        <taxon>genistoids sensu lato</taxon>
        <taxon>core genistoids</taxon>
        <taxon>Genisteae</taxon>
        <taxon>Lupinus</taxon>
    </lineage>
</organism>
<keyword evidence="5" id="KW-0678">Repressor</keyword>
<dbReference type="InterPro" id="IPR004274">
    <property type="entry name" value="FCP1_dom"/>
</dbReference>
<dbReference type="GO" id="GO:0003723">
    <property type="term" value="F:RNA binding"/>
    <property type="evidence" value="ECO:0007669"/>
    <property type="project" value="UniProtKB-KW"/>
</dbReference>
<keyword evidence="9" id="KW-0805">Transcription regulation</keyword>
<keyword evidence="19" id="KW-1185">Reference proteome</keyword>
<comment type="function">
    <text evidence="15">This promotes the activity of RNA polymerase II.</text>
</comment>
<evidence type="ECO:0000313" key="19">
    <source>
        <dbReference type="Proteomes" id="UP000188354"/>
    </source>
</evidence>
<comment type="catalytic activity">
    <reaction evidence="13 15">
        <text>O-phospho-L-threonyl-[protein] + H2O = L-threonyl-[protein] + phosphate</text>
        <dbReference type="Rhea" id="RHEA:47004"/>
        <dbReference type="Rhea" id="RHEA-COMP:11060"/>
        <dbReference type="Rhea" id="RHEA-COMP:11605"/>
        <dbReference type="ChEBI" id="CHEBI:15377"/>
        <dbReference type="ChEBI" id="CHEBI:30013"/>
        <dbReference type="ChEBI" id="CHEBI:43474"/>
        <dbReference type="ChEBI" id="CHEBI:61977"/>
        <dbReference type="EC" id="3.1.3.16"/>
    </reaction>
</comment>
<dbReference type="CDD" id="cd17729">
    <property type="entry name" value="BRCT_CTDP1"/>
    <property type="match status" value="1"/>
</dbReference>
<dbReference type="FunFam" id="3.40.50.1000:FF:000125">
    <property type="entry name" value="RNA polymerase II C-terminal domain phosphatase-like 4"/>
    <property type="match status" value="1"/>
</dbReference>
<dbReference type="InterPro" id="IPR036412">
    <property type="entry name" value="HAD-like_sf"/>
</dbReference>
<keyword evidence="7 15" id="KW-0378">Hydrolase</keyword>
<dbReference type="InterPro" id="IPR001357">
    <property type="entry name" value="BRCT_dom"/>
</dbReference>
<dbReference type="CDD" id="cd07521">
    <property type="entry name" value="HAD_FCP1-like"/>
    <property type="match status" value="1"/>
</dbReference>
<dbReference type="GO" id="GO:0008420">
    <property type="term" value="F:RNA polymerase II CTD heptapeptide repeat phosphatase activity"/>
    <property type="evidence" value="ECO:0007669"/>
    <property type="project" value="UniProtKB-UniRule"/>
</dbReference>
<keyword evidence="10" id="KW-0804">Transcription</keyword>
<keyword evidence="6" id="KW-0479">Metal-binding</keyword>
<dbReference type="Pfam" id="PF00533">
    <property type="entry name" value="BRCT"/>
    <property type="match status" value="1"/>
</dbReference>
<dbReference type="SUPFAM" id="SSF52113">
    <property type="entry name" value="BRCT domain"/>
    <property type="match status" value="1"/>
</dbReference>
<dbReference type="Proteomes" id="UP000188354">
    <property type="component" value="Chromosome LG01"/>
</dbReference>
<dbReference type="PANTHER" id="PTHR23081">
    <property type="entry name" value="RNA POLYMERASE II CTD PHOSPHATASE"/>
    <property type="match status" value="1"/>
</dbReference>
<comment type="cofactor">
    <cofactor evidence="3">
        <name>Mg(2+)</name>
        <dbReference type="ChEBI" id="CHEBI:18420"/>
    </cofactor>
</comment>
<keyword evidence="11 15" id="KW-0539">Nucleus</keyword>
<dbReference type="GO" id="GO:0005634">
    <property type="term" value="C:nucleus"/>
    <property type="evidence" value="ECO:0007669"/>
    <property type="project" value="UniProtKB-SubCell"/>
</dbReference>
<evidence type="ECO:0000256" key="4">
    <source>
        <dbReference type="ARBA" id="ARBA00004123"/>
    </source>
</evidence>
<evidence type="ECO:0000259" key="16">
    <source>
        <dbReference type="PROSITE" id="PS50172"/>
    </source>
</evidence>
<comment type="cofactor">
    <cofactor evidence="2">
        <name>Co(2+)</name>
        <dbReference type="ChEBI" id="CHEBI:48828"/>
    </cofactor>
</comment>
<protein>
    <recommendedName>
        <fullName evidence="15">RNA polymerase II C-terminal domain phosphatase-like</fullName>
        <ecNumber evidence="15">3.1.3.16</ecNumber>
    </recommendedName>
</protein>